<feature type="transmembrane region" description="Helical" evidence="6">
    <location>
        <begin position="427"/>
        <end position="444"/>
    </location>
</feature>
<dbReference type="Pfam" id="PF07690">
    <property type="entry name" value="MFS_1"/>
    <property type="match status" value="1"/>
</dbReference>
<dbReference type="InterPro" id="IPR049326">
    <property type="entry name" value="Rhodopsin_dom_fungi"/>
</dbReference>
<dbReference type="AlphaFoldDB" id="A0A1S9DSM2"/>
<feature type="transmembrane region" description="Helical" evidence="6">
    <location>
        <begin position="89"/>
        <end position="108"/>
    </location>
</feature>
<dbReference type="Gene3D" id="1.20.1250.20">
    <property type="entry name" value="MFS general substrate transporter like domains"/>
    <property type="match status" value="1"/>
</dbReference>
<feature type="transmembrane region" description="Helical" evidence="6">
    <location>
        <begin position="177"/>
        <end position="197"/>
    </location>
</feature>
<keyword evidence="4 6" id="KW-0472">Membrane</keyword>
<feature type="transmembrane region" description="Helical" evidence="6">
    <location>
        <begin position="499"/>
        <end position="520"/>
    </location>
</feature>
<feature type="transmembrane region" description="Helical" evidence="6">
    <location>
        <begin position="58"/>
        <end position="77"/>
    </location>
</feature>
<dbReference type="EMBL" id="MKZY01000003">
    <property type="protein sequence ID" value="OOO12037.1"/>
    <property type="molecule type" value="Genomic_DNA"/>
</dbReference>
<dbReference type="Proteomes" id="UP000190312">
    <property type="component" value="Unassembled WGS sequence"/>
</dbReference>
<dbReference type="OrthoDB" id="3066029at2759"/>
<reference evidence="8 9" key="1">
    <citation type="submission" date="2016-10" db="EMBL/GenBank/DDBJ databases">
        <title>Genome sequencing of Aspergillus oryzae BCC7051.</title>
        <authorList>
            <person name="Thammarongtham C."/>
            <person name="Vorapreeda T."/>
            <person name="Nookaew I."/>
            <person name="Srisuk T."/>
            <person name="Land M."/>
            <person name="Jeennor S."/>
            <person name="Laoteng K."/>
        </authorList>
    </citation>
    <scope>NUCLEOTIDE SEQUENCE [LARGE SCALE GENOMIC DNA]</scope>
    <source>
        <strain evidence="8 9">BCC7051</strain>
    </source>
</reference>
<evidence type="ECO:0000256" key="6">
    <source>
        <dbReference type="SAM" id="Phobius"/>
    </source>
</evidence>
<keyword evidence="3 6" id="KW-1133">Transmembrane helix</keyword>
<evidence type="ECO:0000259" key="7">
    <source>
        <dbReference type="PROSITE" id="PS50850"/>
    </source>
</evidence>
<dbReference type="InterPro" id="IPR036259">
    <property type="entry name" value="MFS_trans_sf"/>
</dbReference>
<feature type="transmembrane region" description="Helical" evidence="6">
    <location>
        <begin position="456"/>
        <end position="479"/>
    </location>
</feature>
<dbReference type="eggNOG" id="KOG0255">
    <property type="taxonomic scope" value="Eukaryota"/>
</dbReference>
<feature type="transmembrane region" description="Helical" evidence="6">
    <location>
        <begin position="147"/>
        <end position="171"/>
    </location>
</feature>
<evidence type="ECO:0000256" key="5">
    <source>
        <dbReference type="SAM" id="MobiDB-lite"/>
    </source>
</evidence>
<dbReference type="InterPro" id="IPR011701">
    <property type="entry name" value="MFS"/>
</dbReference>
<feature type="transmembrane region" description="Helical" evidence="6">
    <location>
        <begin position="577"/>
        <end position="598"/>
    </location>
</feature>
<feature type="transmembrane region" description="Helical" evidence="6">
    <location>
        <begin position="114"/>
        <end position="135"/>
    </location>
</feature>
<comment type="caution">
    <text evidence="8">The sequence shown here is derived from an EMBL/GenBank/DDBJ whole genome shotgun (WGS) entry which is preliminary data.</text>
</comment>
<feature type="transmembrane region" description="Helical" evidence="6">
    <location>
        <begin position="21"/>
        <end position="46"/>
    </location>
</feature>
<dbReference type="SUPFAM" id="SSF103473">
    <property type="entry name" value="MFS general substrate transporter"/>
    <property type="match status" value="1"/>
</dbReference>
<evidence type="ECO:0000256" key="2">
    <source>
        <dbReference type="ARBA" id="ARBA00022692"/>
    </source>
</evidence>
<feature type="transmembrane region" description="Helical" evidence="6">
    <location>
        <begin position="269"/>
        <end position="290"/>
    </location>
</feature>
<evidence type="ECO:0000313" key="8">
    <source>
        <dbReference type="EMBL" id="OOO12037.1"/>
    </source>
</evidence>
<dbReference type="InterPro" id="IPR020846">
    <property type="entry name" value="MFS_dom"/>
</dbReference>
<dbReference type="GO" id="GO:0022857">
    <property type="term" value="F:transmembrane transporter activity"/>
    <property type="evidence" value="ECO:0007669"/>
    <property type="project" value="InterPro"/>
</dbReference>
<feature type="transmembrane region" description="Helical" evidence="6">
    <location>
        <begin position="227"/>
        <end position="249"/>
    </location>
</feature>
<feature type="transmembrane region" description="Helical" evidence="6">
    <location>
        <begin position="382"/>
        <end position="415"/>
    </location>
</feature>
<dbReference type="GO" id="GO:0005886">
    <property type="term" value="C:plasma membrane"/>
    <property type="evidence" value="ECO:0007669"/>
    <property type="project" value="TreeGrafter"/>
</dbReference>
<feature type="transmembrane region" description="Helical" evidence="6">
    <location>
        <begin position="610"/>
        <end position="632"/>
    </location>
</feature>
<keyword evidence="2 6" id="KW-0812">Transmembrane</keyword>
<gene>
    <name evidence="8" type="ORF">OAory_01085070</name>
</gene>
<feature type="domain" description="Major facilitator superfamily (MFS) profile" evidence="7">
    <location>
        <begin position="20"/>
        <end position="449"/>
    </location>
</feature>
<organism evidence="8 9">
    <name type="scientific">Aspergillus oryzae</name>
    <name type="common">Yellow koji mold</name>
    <dbReference type="NCBI Taxonomy" id="5062"/>
    <lineage>
        <taxon>Eukaryota</taxon>
        <taxon>Fungi</taxon>
        <taxon>Dikarya</taxon>
        <taxon>Ascomycota</taxon>
        <taxon>Pezizomycotina</taxon>
        <taxon>Eurotiomycetes</taxon>
        <taxon>Eurotiomycetidae</taxon>
        <taxon>Eurotiales</taxon>
        <taxon>Aspergillaceae</taxon>
        <taxon>Aspergillus</taxon>
        <taxon>Aspergillus subgen. Circumdati</taxon>
    </lineage>
</organism>
<dbReference type="VEuPathDB" id="FungiDB:AO090102000170"/>
<sequence length="750" mass="81507">MQGSKHGSDGAQYAFPTWRKCLILTDACFVVFTSSSALCSMFPATAQIAAELSTTVETLHIANACVQIAMGISLFVWQPIRSFIGRRNAYLLAILTLFCFSIGAALAINASMFIAMRIIVGITGTFLLVAGQELLAETFDPVARGAAFGYMQIGNTTGLTIGPCIGGIIVSFTRWRIIYWLQVGLAGLGLILSSLFIPNEKGKSETFHGSISRLAALNPVNLLKPLVYPNIVITDIACGFLVFFQFIVLTSIPHIINPRFHFTTPLVSGLFYLAPGGGFVLGSLVGGIVSDRTTKRYIAKRDGIRLPQDRLNGSLPMWLGVMPVSMVIYGWTLDLEVGGMAVPIISVFFAAGGIVLAFNGLNTYTAEALPEHRFAAISGKYIIQYGFGAVSTAAVVPLIDAIGVGLVFTILIDIAMNPHSDVFRNNVIAVDVLAVVSIVLRFVARRIRKVTLGADDCLIVASLALLFTISGIALGMIHYGMGYDKEDLSAESSLMVAKLLYVFEILYVVNLLTIKLSILMMYRRIFTNISRLFRVGAMICGAVVTLWATAFVPTAIFQCTPVARAWDIDIPGHCINLQLGFYCVALPNILTDIAILSLPIRSCWQLHRSVLYRLSLIGVFMLGIFVVGVSIYRFTLLFIFTPHNVPVCLKLNCPCWSEGRSGSQGTVNNDNPAPVRRRVFKVWDSISFSQGISTLPTQNTRTTQSDQQSLVNTPPSTENTDLELSHLTVCSTVRSDRSTLGDPALPPGHV</sequence>
<evidence type="ECO:0000256" key="4">
    <source>
        <dbReference type="ARBA" id="ARBA00023136"/>
    </source>
</evidence>
<dbReference type="PROSITE" id="PS50850">
    <property type="entry name" value="MFS"/>
    <property type="match status" value="1"/>
</dbReference>
<evidence type="ECO:0000256" key="3">
    <source>
        <dbReference type="ARBA" id="ARBA00022989"/>
    </source>
</evidence>
<dbReference type="Pfam" id="PF20684">
    <property type="entry name" value="Fung_rhodopsin"/>
    <property type="match status" value="1"/>
</dbReference>
<dbReference type="PANTHER" id="PTHR23502">
    <property type="entry name" value="MAJOR FACILITATOR SUPERFAMILY"/>
    <property type="match status" value="1"/>
</dbReference>
<feature type="transmembrane region" description="Helical" evidence="6">
    <location>
        <begin position="311"/>
        <end position="331"/>
    </location>
</feature>
<protein>
    <submittedName>
        <fullName evidence="8">Major facilitator superfamily MFS_1</fullName>
    </submittedName>
</protein>
<evidence type="ECO:0000313" key="9">
    <source>
        <dbReference type="Proteomes" id="UP000190312"/>
    </source>
</evidence>
<feature type="transmembrane region" description="Helical" evidence="6">
    <location>
        <begin position="337"/>
        <end position="361"/>
    </location>
</feature>
<name>A0A1S9DSM2_ASPOZ</name>
<dbReference type="VEuPathDB" id="FungiDB:AO090102000169"/>
<comment type="subcellular location">
    <subcellularLocation>
        <location evidence="1">Membrane</location>
        <topology evidence="1">Multi-pass membrane protein</topology>
    </subcellularLocation>
</comment>
<feature type="compositionally biased region" description="Polar residues" evidence="5">
    <location>
        <begin position="694"/>
        <end position="719"/>
    </location>
</feature>
<feature type="transmembrane region" description="Helical" evidence="6">
    <location>
        <begin position="532"/>
        <end position="557"/>
    </location>
</feature>
<accession>A0A1S9DSM2</accession>
<dbReference type="PANTHER" id="PTHR23502:SF152">
    <property type="entry name" value="MAJOR FACILITATOR SUPERFAMILY (MFS) PROFILE DOMAIN-CONTAINING PROTEIN-RELATED"/>
    <property type="match status" value="1"/>
</dbReference>
<proteinExistence type="predicted"/>
<evidence type="ECO:0000256" key="1">
    <source>
        <dbReference type="ARBA" id="ARBA00004141"/>
    </source>
</evidence>
<feature type="region of interest" description="Disordered" evidence="5">
    <location>
        <begin position="694"/>
        <end position="720"/>
    </location>
</feature>